<name>D1C918_SPHTD</name>
<gene>
    <name evidence="11" type="ordered locus">Sthe_2903</name>
</gene>
<dbReference type="PANTHER" id="PTHR43153">
    <property type="entry name" value="ELECTRON TRANSFER FLAVOPROTEIN ALPHA"/>
    <property type="match status" value="1"/>
</dbReference>
<dbReference type="InterPro" id="IPR014730">
    <property type="entry name" value="ETF_a/b_N"/>
</dbReference>
<proteinExistence type="inferred from homology"/>
<evidence type="ECO:0000259" key="10">
    <source>
        <dbReference type="SMART" id="SM00893"/>
    </source>
</evidence>
<sequence>MATRRVWVWTELTDGAPQRPSLELLTAARGLGEAAAVLLAPAGAEVIATLGAHGAAVVYHGDDAIYTQYAVEPQVAALAALIAAEAPDLLLFPSTFTARDVLARLAGRLGAGVIANATSVRFEGERLTATVPYAGAYQASVTLEGSAPYLVQVRPKAYPVEPVGGQAEVRPVATALDPASCRVRVVETVPQVAEGPNLEEAEVIVAGGRGLGKAENFRLLEELARQLGGAVGASRAVVDAGWVPYSYQIGQTGKTVKPNLYIACGISGAIQHLAGMKGSKHVIAINQDPDAAIFEIADLGVVGDVLTIVPKLTERLAGR</sequence>
<protein>
    <recommendedName>
        <fullName evidence="7">Electron transfer flavoprotein subunit alpha</fullName>
    </recommendedName>
    <alternativeName>
        <fullName evidence="8">Electron transfer flavoprotein large subunit</fullName>
    </alternativeName>
</protein>
<keyword evidence="4 9" id="KW-0274">FAD</keyword>
<dbReference type="STRING" id="479434.Sthe_2903"/>
<keyword evidence="3" id="KW-0285">Flavoprotein</keyword>
<dbReference type="Gene3D" id="3.40.50.620">
    <property type="entry name" value="HUPs"/>
    <property type="match status" value="1"/>
</dbReference>
<evidence type="ECO:0000256" key="8">
    <source>
        <dbReference type="ARBA" id="ARBA00079299"/>
    </source>
</evidence>
<keyword evidence="2" id="KW-0813">Transport</keyword>
<dbReference type="InterPro" id="IPR001308">
    <property type="entry name" value="ETF_a/FixB"/>
</dbReference>
<dbReference type="OrthoDB" id="9770286at2"/>
<comment type="similarity">
    <text evidence="1">Belongs to the ETF alpha-subunit/FixB family.</text>
</comment>
<keyword evidence="5" id="KW-0249">Electron transport</keyword>
<dbReference type="GO" id="GO:0033539">
    <property type="term" value="P:fatty acid beta-oxidation using acyl-CoA dehydrogenase"/>
    <property type="evidence" value="ECO:0007669"/>
    <property type="project" value="TreeGrafter"/>
</dbReference>
<dbReference type="Gene3D" id="3.40.50.1220">
    <property type="entry name" value="TPP-binding domain"/>
    <property type="match status" value="1"/>
</dbReference>
<dbReference type="GO" id="GO:0050660">
    <property type="term" value="F:flavin adenine dinucleotide binding"/>
    <property type="evidence" value="ECO:0007669"/>
    <property type="project" value="InterPro"/>
</dbReference>
<feature type="binding site" evidence="9">
    <location>
        <begin position="265"/>
        <end position="272"/>
    </location>
    <ligand>
        <name>FAD</name>
        <dbReference type="ChEBI" id="CHEBI:57692"/>
    </ligand>
</feature>
<dbReference type="InterPro" id="IPR014731">
    <property type="entry name" value="ETF_asu_C"/>
</dbReference>
<dbReference type="PROSITE" id="PS00696">
    <property type="entry name" value="ETF_ALPHA"/>
    <property type="match status" value="1"/>
</dbReference>
<organism evidence="11 12">
    <name type="scientific">Sphaerobacter thermophilus (strain ATCC 49802 / DSM 20745 / KCCM 41009 / NCIMB 13125 / S 6022)</name>
    <dbReference type="NCBI Taxonomy" id="479434"/>
    <lineage>
        <taxon>Bacteria</taxon>
        <taxon>Pseudomonadati</taxon>
        <taxon>Thermomicrobiota</taxon>
        <taxon>Thermomicrobia</taxon>
        <taxon>Sphaerobacterales</taxon>
        <taxon>Sphaerobacterineae</taxon>
        <taxon>Sphaerobacteraceae</taxon>
        <taxon>Sphaerobacter</taxon>
    </lineage>
</organism>
<evidence type="ECO:0000256" key="5">
    <source>
        <dbReference type="ARBA" id="ARBA00022982"/>
    </source>
</evidence>
<evidence type="ECO:0000256" key="7">
    <source>
        <dbReference type="ARBA" id="ARBA00068674"/>
    </source>
</evidence>
<comment type="cofactor">
    <cofactor evidence="9">
        <name>FAD</name>
        <dbReference type="ChEBI" id="CHEBI:57692"/>
    </cofactor>
    <text evidence="9">Binds 1 FAD per dimer.</text>
</comment>
<dbReference type="Pfam" id="PF01012">
    <property type="entry name" value="ETF"/>
    <property type="match status" value="1"/>
</dbReference>
<dbReference type="EMBL" id="CP001824">
    <property type="protein sequence ID" value="ACZ40311.1"/>
    <property type="molecule type" value="Genomic_DNA"/>
</dbReference>
<evidence type="ECO:0000256" key="9">
    <source>
        <dbReference type="PIRSR" id="PIRSR000089-1"/>
    </source>
</evidence>
<dbReference type="SMART" id="SM00893">
    <property type="entry name" value="ETF"/>
    <property type="match status" value="1"/>
</dbReference>
<evidence type="ECO:0000313" key="12">
    <source>
        <dbReference type="Proteomes" id="UP000002027"/>
    </source>
</evidence>
<evidence type="ECO:0000313" key="11">
    <source>
        <dbReference type="EMBL" id="ACZ40311.1"/>
    </source>
</evidence>
<dbReference type="GO" id="GO:0009055">
    <property type="term" value="F:electron transfer activity"/>
    <property type="evidence" value="ECO:0007669"/>
    <property type="project" value="InterPro"/>
</dbReference>
<dbReference type="InterPro" id="IPR018206">
    <property type="entry name" value="ETF_asu_C_CS"/>
</dbReference>
<evidence type="ECO:0000256" key="3">
    <source>
        <dbReference type="ARBA" id="ARBA00022630"/>
    </source>
</evidence>
<accession>D1C918</accession>
<evidence type="ECO:0000256" key="2">
    <source>
        <dbReference type="ARBA" id="ARBA00022448"/>
    </source>
</evidence>
<reference evidence="11 12" key="2">
    <citation type="journal article" date="2010" name="Stand. Genomic Sci.">
        <title>Complete genome sequence of Desulfohalobium retbaense type strain (HR(100)).</title>
        <authorList>
            <person name="Spring S."/>
            <person name="Nolan M."/>
            <person name="Lapidus A."/>
            <person name="Glavina Del Rio T."/>
            <person name="Copeland A."/>
            <person name="Tice H."/>
            <person name="Cheng J.F."/>
            <person name="Lucas S."/>
            <person name="Land M."/>
            <person name="Chen F."/>
            <person name="Bruce D."/>
            <person name="Goodwin L."/>
            <person name="Pitluck S."/>
            <person name="Ivanova N."/>
            <person name="Mavromatis K."/>
            <person name="Mikhailova N."/>
            <person name="Pati A."/>
            <person name="Chen A."/>
            <person name="Palaniappan K."/>
            <person name="Hauser L."/>
            <person name="Chang Y.J."/>
            <person name="Jeffries C.D."/>
            <person name="Munk C."/>
            <person name="Kiss H."/>
            <person name="Chain P."/>
            <person name="Han C."/>
            <person name="Brettin T."/>
            <person name="Detter J.C."/>
            <person name="Schuler E."/>
            <person name="Goker M."/>
            <person name="Rohde M."/>
            <person name="Bristow J."/>
            <person name="Eisen J.A."/>
            <person name="Markowitz V."/>
            <person name="Hugenholtz P."/>
            <person name="Kyrpides N.C."/>
            <person name="Klenk H.P."/>
        </authorList>
    </citation>
    <scope>NUCLEOTIDE SEQUENCE [LARGE SCALE GENOMIC DNA]</scope>
    <source>
        <strain evidence="12">ATCC 49802 / DSM 20745 / S 6022</strain>
    </source>
</reference>
<reference evidence="12" key="1">
    <citation type="submission" date="2009-11" db="EMBL/GenBank/DDBJ databases">
        <title>The complete chromosome 2 of Sphaerobacter thermophilus DSM 20745.</title>
        <authorList>
            <person name="Lucas S."/>
            <person name="Copeland A."/>
            <person name="Lapidus A."/>
            <person name="Glavina del Rio T."/>
            <person name="Dalin E."/>
            <person name="Tice H."/>
            <person name="Bruce D."/>
            <person name="Goodwin L."/>
            <person name="Pitluck S."/>
            <person name="Kyrpides N."/>
            <person name="Mavromatis K."/>
            <person name="Ivanova N."/>
            <person name="Mikhailova N."/>
            <person name="LaButti K.M."/>
            <person name="Clum A."/>
            <person name="Sun H.I."/>
            <person name="Brettin T."/>
            <person name="Detter J.C."/>
            <person name="Han C."/>
            <person name="Larimer F."/>
            <person name="Land M."/>
            <person name="Hauser L."/>
            <person name="Markowitz V."/>
            <person name="Cheng J.F."/>
            <person name="Hugenholtz P."/>
            <person name="Woyke T."/>
            <person name="Wu D."/>
            <person name="Steenblock K."/>
            <person name="Schneider S."/>
            <person name="Pukall R."/>
            <person name="Goeker M."/>
            <person name="Klenk H.P."/>
            <person name="Eisen J.A."/>
        </authorList>
    </citation>
    <scope>NUCLEOTIDE SEQUENCE [LARGE SCALE GENOMIC DNA]</scope>
    <source>
        <strain evidence="12">ATCC 49802 / DSM 20745 / S 6022</strain>
    </source>
</reference>
<feature type="domain" description="Electron transfer flavoprotein alpha/beta-subunit N-terminal" evidence="10">
    <location>
        <begin position="6"/>
        <end position="185"/>
    </location>
</feature>
<dbReference type="PIRSF" id="PIRSF000089">
    <property type="entry name" value="Electra_flavoP_a"/>
    <property type="match status" value="1"/>
</dbReference>
<feature type="binding site" evidence="9">
    <location>
        <position position="209"/>
    </location>
    <ligand>
        <name>FAD</name>
        <dbReference type="ChEBI" id="CHEBI:57692"/>
    </ligand>
</feature>
<dbReference type="SUPFAM" id="SSF52467">
    <property type="entry name" value="DHS-like NAD/FAD-binding domain"/>
    <property type="match status" value="1"/>
</dbReference>
<dbReference type="KEGG" id="sti:Sthe_2903"/>
<dbReference type="HOGENOM" id="CLU_034178_0_1_0"/>
<comment type="function">
    <text evidence="6">The electron transfer flavoprotein serves as a specific electron acceptor for other dehydrogenases. It transfers the electrons to the main respiratory chain via ETF-ubiquinone oxidoreductase (ETF dehydrogenase).</text>
</comment>
<evidence type="ECO:0000256" key="6">
    <source>
        <dbReference type="ARBA" id="ARBA00025649"/>
    </source>
</evidence>
<dbReference type="Pfam" id="PF00766">
    <property type="entry name" value="ETF_alpha"/>
    <property type="match status" value="1"/>
</dbReference>
<dbReference type="SUPFAM" id="SSF52402">
    <property type="entry name" value="Adenine nucleotide alpha hydrolases-like"/>
    <property type="match status" value="1"/>
</dbReference>
<dbReference type="FunFam" id="3.40.50.1220:FF:000001">
    <property type="entry name" value="Electron transfer flavoprotein, alpha subunit"/>
    <property type="match status" value="1"/>
</dbReference>
<dbReference type="AlphaFoldDB" id="D1C918"/>
<dbReference type="InParanoid" id="D1C918"/>
<keyword evidence="12" id="KW-1185">Reference proteome</keyword>
<dbReference type="InterPro" id="IPR029035">
    <property type="entry name" value="DHS-like_NAD/FAD-binding_dom"/>
</dbReference>
<dbReference type="RefSeq" id="WP_012873347.1">
    <property type="nucleotide sequence ID" value="NC_013524.1"/>
</dbReference>
<dbReference type="eggNOG" id="COG2025">
    <property type="taxonomic scope" value="Bacteria"/>
</dbReference>
<dbReference type="Proteomes" id="UP000002027">
    <property type="component" value="Chromosome 2"/>
</dbReference>
<feature type="binding site" evidence="9">
    <location>
        <begin position="234"/>
        <end position="235"/>
    </location>
    <ligand>
        <name>FAD</name>
        <dbReference type="ChEBI" id="CHEBI:57692"/>
    </ligand>
</feature>
<evidence type="ECO:0000256" key="4">
    <source>
        <dbReference type="ARBA" id="ARBA00022827"/>
    </source>
</evidence>
<feature type="binding site" evidence="9">
    <location>
        <position position="286"/>
    </location>
    <ligand>
        <name>FAD</name>
        <dbReference type="ChEBI" id="CHEBI:57692"/>
    </ligand>
</feature>
<dbReference type="InterPro" id="IPR014729">
    <property type="entry name" value="Rossmann-like_a/b/a_fold"/>
</dbReference>
<evidence type="ECO:0000256" key="1">
    <source>
        <dbReference type="ARBA" id="ARBA00005817"/>
    </source>
</evidence>
<dbReference type="PANTHER" id="PTHR43153:SF1">
    <property type="entry name" value="ELECTRON TRANSFER FLAVOPROTEIN SUBUNIT ALPHA, MITOCHONDRIAL"/>
    <property type="match status" value="1"/>
</dbReference>
<feature type="binding site" evidence="9">
    <location>
        <begin position="248"/>
        <end position="252"/>
    </location>
    <ligand>
        <name>FAD</name>
        <dbReference type="ChEBI" id="CHEBI:57692"/>
    </ligand>
</feature>